<evidence type="ECO:0000256" key="1">
    <source>
        <dbReference type="SAM" id="Phobius"/>
    </source>
</evidence>
<reference evidence="2 3" key="1">
    <citation type="submission" date="2016-08" db="EMBL/GenBank/DDBJ databases">
        <authorList>
            <person name="Seilhamer J.J."/>
        </authorList>
    </citation>
    <scope>NUCLEOTIDE SEQUENCE [LARGE SCALE GENOMIC DNA]</scope>
    <source>
        <strain evidence="2 3">PH27A</strain>
    </source>
</reference>
<evidence type="ECO:0000313" key="2">
    <source>
        <dbReference type="EMBL" id="ODC03700.1"/>
    </source>
</evidence>
<dbReference type="OrthoDB" id="7021410at2"/>
<sequence length="193" mass="21854">MRWGNAVGLMLAGFIDRVLVVLGAVLGAQWPGFLEAYRQRLGGHLDESRRWLNSYRQLTEQFSEQGLSGFIDSLERSQMPVLRAQGQLLQQELNREAHLEQAWNGLSDPSTFLSSWHFIKTLDVHIAKRTLEIYSPTLPLTIDALIWALLVAVLVWGFWALLWWGVKGGCRGGMTLWQRVWKQASSGSTPPSH</sequence>
<evidence type="ECO:0008006" key="4">
    <source>
        <dbReference type="Google" id="ProtNLM"/>
    </source>
</evidence>
<dbReference type="Proteomes" id="UP000094291">
    <property type="component" value="Unassembled WGS sequence"/>
</dbReference>
<keyword evidence="3" id="KW-1185">Reference proteome</keyword>
<feature type="transmembrane region" description="Helical" evidence="1">
    <location>
        <begin position="144"/>
        <end position="166"/>
    </location>
</feature>
<feature type="transmembrane region" description="Helical" evidence="1">
    <location>
        <begin position="7"/>
        <end position="30"/>
    </location>
</feature>
<gene>
    <name evidence="2" type="ORF">BFW38_09250</name>
</gene>
<protein>
    <recommendedName>
        <fullName evidence="4">DUF2937 domain-containing protein</fullName>
    </recommendedName>
</protein>
<dbReference type="STRING" id="197479.BFW38_09250"/>
<dbReference type="RefSeq" id="WP_068998141.1">
    <property type="nucleotide sequence ID" value="NZ_MDTQ01000001.1"/>
</dbReference>
<comment type="caution">
    <text evidence="2">The sequence shown here is derived from an EMBL/GenBank/DDBJ whole genome shotgun (WGS) entry which is preliminary data.</text>
</comment>
<keyword evidence="1" id="KW-0812">Transmembrane</keyword>
<organism evidence="2 3">
    <name type="scientific">Terasakiispira papahanaumokuakeensis</name>
    <dbReference type="NCBI Taxonomy" id="197479"/>
    <lineage>
        <taxon>Bacteria</taxon>
        <taxon>Pseudomonadati</taxon>
        <taxon>Pseudomonadota</taxon>
        <taxon>Gammaproteobacteria</taxon>
        <taxon>Oceanospirillales</taxon>
        <taxon>Terasakiispira</taxon>
    </lineage>
</organism>
<dbReference type="AlphaFoldDB" id="A0A1E2V9L4"/>
<name>A0A1E2V9L4_9GAMM</name>
<dbReference type="InterPro" id="IPR022584">
    <property type="entry name" value="DUF2937"/>
</dbReference>
<evidence type="ECO:0000313" key="3">
    <source>
        <dbReference type="Proteomes" id="UP000094291"/>
    </source>
</evidence>
<dbReference type="Pfam" id="PF11157">
    <property type="entry name" value="DUF2937"/>
    <property type="match status" value="1"/>
</dbReference>
<keyword evidence="1" id="KW-0472">Membrane</keyword>
<keyword evidence="1" id="KW-1133">Transmembrane helix</keyword>
<accession>A0A1E2V9L4</accession>
<proteinExistence type="predicted"/>
<dbReference type="EMBL" id="MDTQ01000001">
    <property type="protein sequence ID" value="ODC03700.1"/>
    <property type="molecule type" value="Genomic_DNA"/>
</dbReference>